<evidence type="ECO:0000313" key="3">
    <source>
        <dbReference type="EMBL" id="CAD8957782.1"/>
    </source>
</evidence>
<dbReference type="InterPro" id="IPR027450">
    <property type="entry name" value="AlkB-like"/>
</dbReference>
<evidence type="ECO:0000259" key="1">
    <source>
        <dbReference type="PROSITE" id="PS51471"/>
    </source>
</evidence>
<accession>A0A6U2FD33</accession>
<reference evidence="2" key="1">
    <citation type="submission" date="2021-01" db="EMBL/GenBank/DDBJ databases">
        <authorList>
            <person name="Corre E."/>
            <person name="Pelletier E."/>
            <person name="Niang G."/>
            <person name="Scheremetjew M."/>
            <person name="Finn R."/>
            <person name="Kale V."/>
            <person name="Holt S."/>
            <person name="Cochrane G."/>
            <person name="Meng A."/>
            <person name="Brown T."/>
            <person name="Cohen L."/>
        </authorList>
    </citation>
    <scope>NUCLEOTIDE SEQUENCE</scope>
    <source>
        <strain evidence="2">CCMP441</strain>
        <strain evidence="3">CCMP644</strain>
    </source>
</reference>
<dbReference type="EMBL" id="HBFX01020259">
    <property type="protein sequence ID" value="CAD8957782.1"/>
    <property type="molecule type" value="Transcribed_RNA"/>
</dbReference>
<protein>
    <recommendedName>
        <fullName evidence="1">Fe2OG dioxygenase domain-containing protein</fullName>
    </recommendedName>
</protein>
<proteinExistence type="predicted"/>
<dbReference type="PANTHER" id="PTHR31212:SF4">
    <property type="entry name" value="ALPHA-KETOGLUTARATE-DEPENDENT DIOXYGENASE ALKB HOMOLOG 3"/>
    <property type="match status" value="1"/>
</dbReference>
<dbReference type="InterPro" id="IPR005123">
    <property type="entry name" value="Oxoglu/Fe-dep_dioxygenase_dom"/>
</dbReference>
<sequence>MSGPPSHGLLTARELVSVGKDKILSAFDASERGKVHLLNDPANEDAGLHSWVVHVPGYWELSDEEFEEIWAAHPPRLGKYKGWDTPRWEQSYSVDSATVKWLEPMEKVRQCGELQERANRALYTDAFNDAHLNWYDGAQGHHIEPHQDAWPDQVPGAPIISVSWGQTRNFRLTLDRKSKCVGPVKELTLALQHGDLLVMGGACQKTHKHEVLKLKKSEVLEEVKANRRVNMTLWVFE</sequence>
<dbReference type="GO" id="GO:0006307">
    <property type="term" value="P:DNA alkylation repair"/>
    <property type="evidence" value="ECO:0007669"/>
    <property type="project" value="InterPro"/>
</dbReference>
<dbReference type="InterPro" id="IPR037151">
    <property type="entry name" value="AlkB-like_sf"/>
</dbReference>
<gene>
    <name evidence="3" type="ORF">HAND00432_LOCUS12321</name>
    <name evidence="2" type="ORF">HAND1043_LOCUS6814</name>
</gene>
<evidence type="ECO:0000313" key="2">
    <source>
        <dbReference type="EMBL" id="CAD8740322.1"/>
    </source>
</evidence>
<dbReference type="Gene3D" id="2.60.120.590">
    <property type="entry name" value="Alpha-ketoglutarate-dependent dioxygenase AlkB-like"/>
    <property type="match status" value="1"/>
</dbReference>
<dbReference type="AlphaFoldDB" id="A0A6U2FD33"/>
<dbReference type="InterPro" id="IPR032854">
    <property type="entry name" value="ALKBH3"/>
</dbReference>
<dbReference type="EMBL" id="HBFK01011301">
    <property type="protein sequence ID" value="CAD8740322.1"/>
    <property type="molecule type" value="Transcribed_RNA"/>
</dbReference>
<dbReference type="PROSITE" id="PS51471">
    <property type="entry name" value="FE2OG_OXY"/>
    <property type="match status" value="1"/>
</dbReference>
<name>A0A6U2FD33_HEMAN</name>
<dbReference type="Pfam" id="PF13532">
    <property type="entry name" value="2OG-FeII_Oxy_2"/>
    <property type="match status" value="1"/>
</dbReference>
<dbReference type="PANTHER" id="PTHR31212">
    <property type="entry name" value="ALPHA-KETOGLUTARATE-DEPENDENT DIOXYGENASE ALKB HOMOLOG 3"/>
    <property type="match status" value="1"/>
</dbReference>
<organism evidence="2">
    <name type="scientific">Hemiselmis andersenii</name>
    <name type="common">Cryptophyte alga</name>
    <dbReference type="NCBI Taxonomy" id="464988"/>
    <lineage>
        <taxon>Eukaryota</taxon>
        <taxon>Cryptophyceae</taxon>
        <taxon>Cryptomonadales</taxon>
        <taxon>Hemiselmidaceae</taxon>
        <taxon>Hemiselmis</taxon>
    </lineage>
</organism>
<dbReference type="GO" id="GO:0051213">
    <property type="term" value="F:dioxygenase activity"/>
    <property type="evidence" value="ECO:0007669"/>
    <property type="project" value="InterPro"/>
</dbReference>
<feature type="domain" description="Fe2OG dioxygenase" evidence="1">
    <location>
        <begin position="126"/>
        <end position="237"/>
    </location>
</feature>
<dbReference type="SUPFAM" id="SSF51197">
    <property type="entry name" value="Clavaminate synthase-like"/>
    <property type="match status" value="1"/>
</dbReference>